<dbReference type="InterPro" id="IPR036855">
    <property type="entry name" value="Znf_CCCH_sf"/>
</dbReference>
<comment type="caution">
    <text evidence="9">The sequence shown here is derived from an EMBL/GenBank/DDBJ whole genome shotgun (WGS) entry which is preliminary data.</text>
</comment>
<dbReference type="PANTHER" id="PTHR12681">
    <property type="entry name" value="ZINC FINGER-CONTAINING PROTEIN P48ZNF"/>
    <property type="match status" value="1"/>
</dbReference>
<dbReference type="Gene3D" id="6.20.400.10">
    <property type="match status" value="1"/>
</dbReference>
<feature type="zinc finger region" description="C3H1-type" evidence="5">
    <location>
        <begin position="91"/>
        <end position="118"/>
    </location>
</feature>
<evidence type="ECO:0000256" key="7">
    <source>
        <dbReference type="SAM" id="MobiDB-lite"/>
    </source>
</evidence>
<keyword evidence="6" id="KW-0175">Coiled coil</keyword>
<organism evidence="9 10">
    <name type="scientific">Pristionchus entomophagus</name>
    <dbReference type="NCBI Taxonomy" id="358040"/>
    <lineage>
        <taxon>Eukaryota</taxon>
        <taxon>Metazoa</taxon>
        <taxon>Ecdysozoa</taxon>
        <taxon>Nematoda</taxon>
        <taxon>Chromadorea</taxon>
        <taxon>Rhabditida</taxon>
        <taxon>Rhabditina</taxon>
        <taxon>Diplogasteromorpha</taxon>
        <taxon>Diplogasteroidea</taxon>
        <taxon>Neodiplogasteridae</taxon>
        <taxon>Pristionchus</taxon>
    </lineage>
</organism>
<accession>A0AAV5U3P2</accession>
<feature type="non-terminal residue" evidence="9">
    <location>
        <position position="1"/>
    </location>
</feature>
<dbReference type="SMART" id="SM00356">
    <property type="entry name" value="ZnF_C3H1"/>
    <property type="match status" value="2"/>
</dbReference>
<evidence type="ECO:0000256" key="1">
    <source>
        <dbReference type="ARBA" id="ARBA00010043"/>
    </source>
</evidence>
<keyword evidence="2 5" id="KW-0479">Metal-binding</keyword>
<evidence type="ECO:0000259" key="8">
    <source>
        <dbReference type="PROSITE" id="PS50103"/>
    </source>
</evidence>
<dbReference type="InterPro" id="IPR000571">
    <property type="entry name" value="Znf_CCCH"/>
</dbReference>
<name>A0AAV5U3P2_9BILA</name>
<gene>
    <name evidence="9" type="ORF">PENTCL1PPCAC_22948</name>
</gene>
<dbReference type="Pfam" id="PF00642">
    <property type="entry name" value="zf-CCCH"/>
    <property type="match status" value="1"/>
</dbReference>
<keyword evidence="10" id="KW-1185">Reference proteome</keyword>
<evidence type="ECO:0000313" key="10">
    <source>
        <dbReference type="Proteomes" id="UP001432027"/>
    </source>
</evidence>
<dbReference type="Proteomes" id="UP001432027">
    <property type="component" value="Unassembled WGS sequence"/>
</dbReference>
<evidence type="ECO:0000313" key="9">
    <source>
        <dbReference type="EMBL" id="GMT00774.1"/>
    </source>
</evidence>
<dbReference type="EMBL" id="BTSX01000005">
    <property type="protein sequence ID" value="GMT00774.1"/>
    <property type="molecule type" value="Genomic_DNA"/>
</dbReference>
<dbReference type="AlphaFoldDB" id="A0AAV5U3P2"/>
<evidence type="ECO:0000256" key="5">
    <source>
        <dbReference type="PROSITE-ProRule" id="PRU00723"/>
    </source>
</evidence>
<dbReference type="GO" id="GO:0003729">
    <property type="term" value="F:mRNA binding"/>
    <property type="evidence" value="ECO:0007669"/>
    <property type="project" value="TreeGrafter"/>
</dbReference>
<dbReference type="GO" id="GO:0008270">
    <property type="term" value="F:zinc ion binding"/>
    <property type="evidence" value="ECO:0007669"/>
    <property type="project" value="UniProtKB-KW"/>
</dbReference>
<dbReference type="PANTHER" id="PTHR12681:SF0">
    <property type="entry name" value="ZINC FINGER CCCH DOMAIN-CONTAINING PROTEIN 15"/>
    <property type="match status" value="1"/>
</dbReference>
<dbReference type="InterPro" id="IPR032378">
    <property type="entry name" value="ZC3H15/TMA46_C"/>
</dbReference>
<feature type="domain" description="C3H1-type" evidence="8">
    <location>
        <begin position="165"/>
        <end position="202"/>
    </location>
</feature>
<evidence type="ECO:0000256" key="4">
    <source>
        <dbReference type="ARBA" id="ARBA00022833"/>
    </source>
</evidence>
<dbReference type="SUPFAM" id="SSF90229">
    <property type="entry name" value="CCCH zinc finger"/>
    <property type="match status" value="1"/>
</dbReference>
<sequence length="382" mass="43660">RMPPKQQASKKTEQKKKDKVADDRTFGLKNKKGAKQQKFVQQVVAQTKGTSIRAIEEEKAKKKRDAEKDELASLNAILKPLATQTVDKDVDPKSILCLFFKQGMCTKGNKCKFSHDLNIEQKAVKKNLYVDSRDIKDETSEDWDQDKLADVAEQKHGDADRKRPNQTEIVCKFFLEAVENAKYGWFWECPNGKTCIYRHALPPGFVLKKDRKNIEEQKRLNEISLEELIEKERASLNAGSLTKVTLQSFVAWKKRKLREKKEKEEADEKAKLQKVKSGKHGGLSGRDLFTFNPDLILDDDEADDVQYEKDDEEVDPDEKITEIDADFFTFEGMELMDMDEETLNAAVKAEASGKVLEDEVGKMAINADLFDVDDIPEEEDES</sequence>
<feature type="domain" description="C3H1-type" evidence="8">
    <location>
        <begin position="91"/>
        <end position="118"/>
    </location>
</feature>
<feature type="coiled-coil region" evidence="6">
    <location>
        <begin position="211"/>
        <end position="274"/>
    </location>
</feature>
<evidence type="ECO:0000256" key="3">
    <source>
        <dbReference type="ARBA" id="ARBA00022771"/>
    </source>
</evidence>
<keyword evidence="3 5" id="KW-0863">Zinc-finger</keyword>
<evidence type="ECO:0000256" key="6">
    <source>
        <dbReference type="SAM" id="Coils"/>
    </source>
</evidence>
<keyword evidence="4 5" id="KW-0862">Zinc</keyword>
<reference evidence="9" key="1">
    <citation type="submission" date="2023-10" db="EMBL/GenBank/DDBJ databases">
        <title>Genome assembly of Pristionchus species.</title>
        <authorList>
            <person name="Yoshida K."/>
            <person name="Sommer R.J."/>
        </authorList>
    </citation>
    <scope>NUCLEOTIDE SEQUENCE</scope>
    <source>
        <strain evidence="9">RS0144</strain>
    </source>
</reference>
<comment type="similarity">
    <text evidence="1">Belongs to the ZC3H15/TMA46 family.</text>
</comment>
<dbReference type="GO" id="GO:0005829">
    <property type="term" value="C:cytosol"/>
    <property type="evidence" value="ECO:0007669"/>
    <property type="project" value="TreeGrafter"/>
</dbReference>
<proteinExistence type="inferred from homology"/>
<protein>
    <recommendedName>
        <fullName evidence="8">C3H1-type domain-containing protein</fullName>
    </recommendedName>
</protein>
<dbReference type="PROSITE" id="PS50103">
    <property type="entry name" value="ZF_C3H1"/>
    <property type="match status" value="2"/>
</dbReference>
<evidence type="ECO:0000256" key="2">
    <source>
        <dbReference type="ARBA" id="ARBA00022723"/>
    </source>
</evidence>
<dbReference type="GO" id="GO:0002181">
    <property type="term" value="P:cytoplasmic translation"/>
    <property type="evidence" value="ECO:0007669"/>
    <property type="project" value="TreeGrafter"/>
</dbReference>
<feature type="zinc finger region" description="C3H1-type" evidence="5">
    <location>
        <begin position="165"/>
        <end position="202"/>
    </location>
</feature>
<feature type="region of interest" description="Disordered" evidence="7">
    <location>
        <begin position="1"/>
        <end position="34"/>
    </location>
</feature>
<dbReference type="Pfam" id="PF16543">
    <property type="entry name" value="DFRP_C"/>
    <property type="match status" value="1"/>
</dbReference>
<dbReference type="Gene3D" id="4.10.1000.10">
    <property type="entry name" value="Zinc finger, CCCH-type"/>
    <property type="match status" value="1"/>
</dbReference>
<feature type="compositionally biased region" description="Basic and acidic residues" evidence="7">
    <location>
        <begin position="10"/>
        <end position="26"/>
    </location>
</feature>